<evidence type="ECO:0000313" key="3">
    <source>
        <dbReference type="Proteomes" id="UP000244201"/>
    </source>
</evidence>
<keyword evidence="1" id="KW-1133">Transmembrane helix</keyword>
<dbReference type="EMBL" id="CP026304">
    <property type="protein sequence ID" value="AVZ77081.1"/>
    <property type="molecule type" value="Genomic_DNA"/>
</dbReference>
<keyword evidence="1" id="KW-0812">Transmembrane</keyword>
<dbReference type="SUPFAM" id="SSF141571">
    <property type="entry name" value="Pentapeptide repeat-like"/>
    <property type="match status" value="1"/>
</dbReference>
<keyword evidence="3" id="KW-1185">Reference proteome</keyword>
<dbReference type="GeneID" id="55661015"/>
<dbReference type="InterPro" id="IPR001646">
    <property type="entry name" value="5peptide_repeat"/>
</dbReference>
<dbReference type="Proteomes" id="UP000244201">
    <property type="component" value="Chromosome"/>
</dbReference>
<sequence>MRGGQIRIRQFLLAVGVLIAVAFLWWVALGPLTWLIAGDTVREITNTKDRAAAVSDVRQSIIQSAAGIGAVGALVFAARNFLLAREGQVTDRYTKAIGQLASEKGDERIGGIYALERIMTDSARDHYTIVEVLAAFVREHAQPPTGADEADPRVPADVQAALTVLGRRPRRPELELRPINLIGTWLRKADLRGADLEGSVLCRANLHGADLIRTRLQGAHLDGADLRDVKGLTRGQLTNVRGLEDPRTFLPSYL</sequence>
<proteinExistence type="predicted"/>
<dbReference type="Gene3D" id="2.160.20.80">
    <property type="entry name" value="E3 ubiquitin-protein ligase SopA"/>
    <property type="match status" value="1"/>
</dbReference>
<name>A0A2R4TDC5_9ACTN</name>
<feature type="transmembrane region" description="Helical" evidence="1">
    <location>
        <begin position="12"/>
        <end position="37"/>
    </location>
</feature>
<dbReference type="RefSeq" id="WP_108154372.1">
    <property type="nucleotide sequence ID" value="NZ_CP026304.1"/>
</dbReference>
<organism evidence="2 3">
    <name type="scientific">Streptomyces lunaelactis</name>
    <dbReference type="NCBI Taxonomy" id="1535768"/>
    <lineage>
        <taxon>Bacteria</taxon>
        <taxon>Bacillati</taxon>
        <taxon>Actinomycetota</taxon>
        <taxon>Actinomycetes</taxon>
        <taxon>Kitasatosporales</taxon>
        <taxon>Streptomycetaceae</taxon>
        <taxon>Streptomyces</taxon>
    </lineage>
</organism>
<dbReference type="KEGG" id="slk:SLUN_37925"/>
<feature type="transmembrane region" description="Helical" evidence="1">
    <location>
        <begin position="57"/>
        <end position="78"/>
    </location>
</feature>
<reference evidence="2 3" key="1">
    <citation type="submission" date="2018-01" db="EMBL/GenBank/DDBJ databases">
        <title>Complete genome sequence of Streptomyces lunaelactis MM109T, a Ferroverdin A producer isolated from cave moonmilk deposits.</title>
        <authorList>
            <person name="Naome A."/>
            <person name="Martinet L."/>
            <person name="Maciejewska M."/>
            <person name="Anderssen S."/>
            <person name="Adam D."/>
            <person name="Tenconi E."/>
            <person name="Deflandre B."/>
            <person name="Arguelles-Arias A."/>
            <person name="Calusinska M."/>
            <person name="Copieters W."/>
            <person name="Karim L."/>
            <person name="Hanikenne M."/>
            <person name="Baurain D."/>
            <person name="van Wezel G."/>
            <person name="Smargiasso N."/>
            <person name="de Pauw E."/>
            <person name="Delfosse P."/>
            <person name="Rigali S."/>
        </authorList>
    </citation>
    <scope>NUCLEOTIDE SEQUENCE [LARGE SCALE GENOMIC DNA]</scope>
    <source>
        <strain evidence="2 3">MM109</strain>
    </source>
</reference>
<keyword evidence="1" id="KW-0472">Membrane</keyword>
<evidence type="ECO:0000256" key="1">
    <source>
        <dbReference type="SAM" id="Phobius"/>
    </source>
</evidence>
<dbReference type="AlphaFoldDB" id="A0A2R4TDC5"/>
<dbReference type="OrthoDB" id="4563217at2"/>
<dbReference type="Pfam" id="PF00805">
    <property type="entry name" value="Pentapeptide"/>
    <property type="match status" value="1"/>
</dbReference>
<accession>A0A2R4TDC5</accession>
<protein>
    <submittedName>
        <fullName evidence="2">Pentapeptide repeat-containing protein</fullName>
    </submittedName>
</protein>
<gene>
    <name evidence="2" type="ORF">SLUN_37925</name>
</gene>
<evidence type="ECO:0000313" key="2">
    <source>
        <dbReference type="EMBL" id="AVZ77081.1"/>
    </source>
</evidence>